<dbReference type="RefSeq" id="WP_191040845.1">
    <property type="nucleotide sequence ID" value="NZ_JACXAA010000007.1"/>
</dbReference>
<dbReference type="Proteomes" id="UP000653797">
    <property type="component" value="Unassembled WGS sequence"/>
</dbReference>
<accession>A0A927B4G1</accession>
<feature type="domain" description="Antitoxin Xre-like helix-turn-helix" evidence="2">
    <location>
        <begin position="25"/>
        <end position="85"/>
    </location>
</feature>
<feature type="domain" description="Antitoxin Xre/MbcA/ParS-like toxin-binding" evidence="1">
    <location>
        <begin position="98"/>
        <end position="139"/>
    </location>
</feature>
<protein>
    <submittedName>
        <fullName evidence="3">DUF2384 domain-containing protein</fullName>
    </submittedName>
</protein>
<dbReference type="InterPro" id="IPR046847">
    <property type="entry name" value="Xre-like_HTH"/>
</dbReference>
<organism evidence="3 4">
    <name type="scientific">Spirosoma validum</name>
    <dbReference type="NCBI Taxonomy" id="2771355"/>
    <lineage>
        <taxon>Bacteria</taxon>
        <taxon>Pseudomonadati</taxon>
        <taxon>Bacteroidota</taxon>
        <taxon>Cytophagia</taxon>
        <taxon>Cytophagales</taxon>
        <taxon>Cytophagaceae</taxon>
        <taxon>Spirosoma</taxon>
    </lineage>
</organism>
<dbReference type="EMBL" id="JACXAA010000007">
    <property type="protein sequence ID" value="MBD2755235.1"/>
    <property type="molecule type" value="Genomic_DNA"/>
</dbReference>
<evidence type="ECO:0000259" key="2">
    <source>
        <dbReference type="Pfam" id="PF20432"/>
    </source>
</evidence>
<dbReference type="NCBIfam" id="TIGR02293">
    <property type="entry name" value="TAS_TIGR02293"/>
    <property type="match status" value="1"/>
</dbReference>
<evidence type="ECO:0000313" key="3">
    <source>
        <dbReference type="EMBL" id="MBD2755235.1"/>
    </source>
</evidence>
<dbReference type="Pfam" id="PF09722">
    <property type="entry name" value="Xre_MbcA_ParS_C"/>
    <property type="match status" value="1"/>
</dbReference>
<reference evidence="3" key="1">
    <citation type="submission" date="2020-09" db="EMBL/GenBank/DDBJ databases">
        <authorList>
            <person name="Kim M.K."/>
        </authorList>
    </citation>
    <scope>NUCLEOTIDE SEQUENCE</scope>
    <source>
        <strain evidence="3">BT704</strain>
    </source>
</reference>
<gene>
    <name evidence="3" type="ORF">IC230_20205</name>
</gene>
<dbReference type="GO" id="GO:0003677">
    <property type="term" value="F:DNA binding"/>
    <property type="evidence" value="ECO:0007669"/>
    <property type="project" value="InterPro"/>
</dbReference>
<proteinExistence type="predicted"/>
<dbReference type="AlphaFoldDB" id="A0A927B4G1"/>
<comment type="caution">
    <text evidence="3">The sequence shown here is derived from an EMBL/GenBank/DDBJ whole genome shotgun (WGS) entry which is preliminary data.</text>
</comment>
<dbReference type="InterPro" id="IPR011979">
    <property type="entry name" value="Antitox_Xre"/>
</dbReference>
<evidence type="ECO:0000259" key="1">
    <source>
        <dbReference type="Pfam" id="PF09722"/>
    </source>
</evidence>
<name>A0A927B4G1_9BACT</name>
<evidence type="ECO:0000313" key="4">
    <source>
        <dbReference type="Proteomes" id="UP000653797"/>
    </source>
</evidence>
<keyword evidence="4" id="KW-1185">Reference proteome</keyword>
<dbReference type="InterPro" id="IPR024467">
    <property type="entry name" value="Xre/MbcA/ParS-like_toxin-bd"/>
</dbReference>
<sequence>MNASLAYEKLGGPSLIGRPFKNEIDLVDVVAEGIPKATIKHLADTYGIDIREIIRLLPVTARNLHRYAENDRLSEVVTGRLFMLADLFAHGADALGADYFRAWLYRPNLGLTSKKPIDILHNEVGINTVDDILGRIEHGIFA</sequence>
<dbReference type="Pfam" id="PF20432">
    <property type="entry name" value="Xre-like-HTH"/>
    <property type="match status" value="1"/>
</dbReference>